<sequence>MHTPIWARVILVVVVLVVACGLTAAGHDLTTALLLATALLGMAADTARRALPAQPARTEGIA</sequence>
<organism evidence="1 2">
    <name type="scientific">Halostreptopolyspora alba</name>
    <dbReference type="NCBI Taxonomy" id="2487137"/>
    <lineage>
        <taxon>Bacteria</taxon>
        <taxon>Bacillati</taxon>
        <taxon>Actinomycetota</taxon>
        <taxon>Actinomycetes</taxon>
        <taxon>Streptosporangiales</taxon>
        <taxon>Nocardiopsidaceae</taxon>
        <taxon>Halostreptopolyspora</taxon>
    </lineage>
</organism>
<protein>
    <submittedName>
        <fullName evidence="1">Uncharacterized protein</fullName>
    </submittedName>
</protein>
<dbReference type="RefSeq" id="WP_123203434.1">
    <property type="nucleotide sequence ID" value="NZ_RJMB01000035.1"/>
</dbReference>
<dbReference type="Proteomes" id="UP000269198">
    <property type="component" value="Unassembled WGS sequence"/>
</dbReference>
<gene>
    <name evidence="1" type="ORF">EFW17_22445</name>
</gene>
<name>A0A3N0DYL1_9ACTN</name>
<evidence type="ECO:0000313" key="2">
    <source>
        <dbReference type="Proteomes" id="UP000269198"/>
    </source>
</evidence>
<reference evidence="1 2" key="1">
    <citation type="submission" date="2018-11" db="EMBL/GenBank/DDBJ databases">
        <title>The genome draft of YIM 96095.</title>
        <authorList>
            <person name="Tang S.-K."/>
            <person name="Chunyu W.-X."/>
            <person name="Feng Y.-Z."/>
        </authorList>
    </citation>
    <scope>NUCLEOTIDE SEQUENCE [LARGE SCALE GENOMIC DNA]</scope>
    <source>
        <strain evidence="1 2">YIM 96095</strain>
    </source>
</reference>
<keyword evidence="2" id="KW-1185">Reference proteome</keyword>
<proteinExistence type="predicted"/>
<evidence type="ECO:0000313" key="1">
    <source>
        <dbReference type="EMBL" id="RNL80699.1"/>
    </source>
</evidence>
<dbReference type="EMBL" id="RJMB01000035">
    <property type="protein sequence ID" value="RNL80699.1"/>
    <property type="molecule type" value="Genomic_DNA"/>
</dbReference>
<dbReference type="AlphaFoldDB" id="A0A3N0DYL1"/>
<accession>A0A3N0DYL1</accession>
<comment type="caution">
    <text evidence="1">The sequence shown here is derived from an EMBL/GenBank/DDBJ whole genome shotgun (WGS) entry which is preliminary data.</text>
</comment>